<accession>A0AAV4U1Q2</accession>
<organism evidence="1 2">
    <name type="scientific">Caerostris darwini</name>
    <dbReference type="NCBI Taxonomy" id="1538125"/>
    <lineage>
        <taxon>Eukaryota</taxon>
        <taxon>Metazoa</taxon>
        <taxon>Ecdysozoa</taxon>
        <taxon>Arthropoda</taxon>
        <taxon>Chelicerata</taxon>
        <taxon>Arachnida</taxon>
        <taxon>Araneae</taxon>
        <taxon>Araneomorphae</taxon>
        <taxon>Entelegynae</taxon>
        <taxon>Araneoidea</taxon>
        <taxon>Araneidae</taxon>
        <taxon>Caerostris</taxon>
    </lineage>
</organism>
<sequence>MIVNENDDNLKKNGSTFNARKTKRFLVLGDFFFPDMFSARVRGPEQPCLKVVQPSQNFILLRFLNSPRYETARARHSRSFRFYLFRVLTVGNKRS</sequence>
<proteinExistence type="predicted"/>
<evidence type="ECO:0000313" key="2">
    <source>
        <dbReference type="Proteomes" id="UP001054837"/>
    </source>
</evidence>
<dbReference type="EMBL" id="BPLQ01010581">
    <property type="protein sequence ID" value="GIY51719.1"/>
    <property type="molecule type" value="Genomic_DNA"/>
</dbReference>
<reference evidence="1 2" key="1">
    <citation type="submission" date="2021-06" db="EMBL/GenBank/DDBJ databases">
        <title>Caerostris darwini draft genome.</title>
        <authorList>
            <person name="Kono N."/>
            <person name="Arakawa K."/>
        </authorList>
    </citation>
    <scope>NUCLEOTIDE SEQUENCE [LARGE SCALE GENOMIC DNA]</scope>
</reference>
<protein>
    <submittedName>
        <fullName evidence="1">Uncharacterized protein</fullName>
    </submittedName>
</protein>
<comment type="caution">
    <text evidence="1">The sequence shown here is derived from an EMBL/GenBank/DDBJ whole genome shotgun (WGS) entry which is preliminary data.</text>
</comment>
<dbReference type="Proteomes" id="UP001054837">
    <property type="component" value="Unassembled WGS sequence"/>
</dbReference>
<evidence type="ECO:0000313" key="1">
    <source>
        <dbReference type="EMBL" id="GIY51719.1"/>
    </source>
</evidence>
<name>A0AAV4U1Q2_9ARAC</name>
<dbReference type="AlphaFoldDB" id="A0AAV4U1Q2"/>
<keyword evidence="2" id="KW-1185">Reference proteome</keyword>
<gene>
    <name evidence="1" type="ORF">CDAR_496111</name>
</gene>